<keyword evidence="3" id="KW-1185">Reference proteome</keyword>
<name>A0AAN9E8Q4_CROPI</name>
<gene>
    <name evidence="2" type="ORF">RIF29_40528</name>
</gene>
<organism evidence="2 3">
    <name type="scientific">Crotalaria pallida</name>
    <name type="common">Smooth rattlebox</name>
    <name type="synonym">Crotalaria striata</name>
    <dbReference type="NCBI Taxonomy" id="3830"/>
    <lineage>
        <taxon>Eukaryota</taxon>
        <taxon>Viridiplantae</taxon>
        <taxon>Streptophyta</taxon>
        <taxon>Embryophyta</taxon>
        <taxon>Tracheophyta</taxon>
        <taxon>Spermatophyta</taxon>
        <taxon>Magnoliopsida</taxon>
        <taxon>eudicotyledons</taxon>
        <taxon>Gunneridae</taxon>
        <taxon>Pentapetalae</taxon>
        <taxon>rosids</taxon>
        <taxon>fabids</taxon>
        <taxon>Fabales</taxon>
        <taxon>Fabaceae</taxon>
        <taxon>Papilionoideae</taxon>
        <taxon>50 kb inversion clade</taxon>
        <taxon>genistoids sensu lato</taxon>
        <taxon>core genistoids</taxon>
        <taxon>Crotalarieae</taxon>
        <taxon>Crotalaria</taxon>
    </lineage>
</organism>
<evidence type="ECO:0000313" key="2">
    <source>
        <dbReference type="EMBL" id="KAK7245680.1"/>
    </source>
</evidence>
<feature type="transmembrane region" description="Helical" evidence="1">
    <location>
        <begin position="40"/>
        <end position="57"/>
    </location>
</feature>
<keyword evidence="1" id="KW-0812">Transmembrane</keyword>
<proteinExistence type="predicted"/>
<evidence type="ECO:0000256" key="1">
    <source>
        <dbReference type="SAM" id="Phobius"/>
    </source>
</evidence>
<accession>A0AAN9E8Q4</accession>
<protein>
    <submittedName>
        <fullName evidence="2">Uncharacterized protein</fullName>
    </submittedName>
</protein>
<dbReference type="AlphaFoldDB" id="A0AAN9E8Q4"/>
<comment type="caution">
    <text evidence="2">The sequence shown here is derived from an EMBL/GenBank/DDBJ whole genome shotgun (WGS) entry which is preliminary data.</text>
</comment>
<evidence type="ECO:0000313" key="3">
    <source>
        <dbReference type="Proteomes" id="UP001372338"/>
    </source>
</evidence>
<dbReference type="EMBL" id="JAYWIO010000008">
    <property type="protein sequence ID" value="KAK7245680.1"/>
    <property type="molecule type" value="Genomic_DNA"/>
</dbReference>
<keyword evidence="1" id="KW-1133">Transmembrane helix</keyword>
<reference evidence="2 3" key="1">
    <citation type="submission" date="2024-01" db="EMBL/GenBank/DDBJ databases">
        <title>The genomes of 5 underutilized Papilionoideae crops provide insights into root nodulation and disease resistanc.</title>
        <authorList>
            <person name="Yuan L."/>
        </authorList>
    </citation>
    <scope>NUCLEOTIDE SEQUENCE [LARGE SCALE GENOMIC DNA]</scope>
    <source>
        <strain evidence="2">ZHUSHIDOU_FW_LH</strain>
        <tissue evidence="2">Leaf</tissue>
    </source>
</reference>
<dbReference type="Proteomes" id="UP001372338">
    <property type="component" value="Unassembled WGS sequence"/>
</dbReference>
<sequence>MLDLGHLSMLDLGHLSIWLSHLRKSFAVRSRSGNRSGQDTHTLTLPCALTLFAFVLLKNRVHSTRFR</sequence>
<keyword evidence="1" id="KW-0472">Membrane</keyword>